<dbReference type="PANTHER" id="PTHR30544">
    <property type="entry name" value="23S RRNA METHYLTRANSFERASE"/>
    <property type="match status" value="1"/>
</dbReference>
<dbReference type="CDD" id="cd01335">
    <property type="entry name" value="Radical_SAM"/>
    <property type="match status" value="1"/>
</dbReference>
<feature type="domain" description="Radical SAM core" evidence="15">
    <location>
        <begin position="114"/>
        <end position="348"/>
    </location>
</feature>
<dbReference type="GO" id="GO:0005737">
    <property type="term" value="C:cytoplasm"/>
    <property type="evidence" value="ECO:0007669"/>
    <property type="project" value="UniProtKB-SubCell"/>
</dbReference>
<organism evidence="16 17">
    <name type="scientific">Marivirga sericea</name>
    <dbReference type="NCBI Taxonomy" id="1028"/>
    <lineage>
        <taxon>Bacteria</taxon>
        <taxon>Pseudomonadati</taxon>
        <taxon>Bacteroidota</taxon>
        <taxon>Cytophagia</taxon>
        <taxon>Cytophagales</taxon>
        <taxon>Marivirgaceae</taxon>
        <taxon>Marivirga</taxon>
    </lineage>
</organism>
<dbReference type="InterPro" id="IPR004383">
    <property type="entry name" value="rRNA_lsu_MTrfase_RlmN/Cfr"/>
</dbReference>
<name>A0A1X7J8N9_9BACT</name>
<feature type="binding site" evidence="14">
    <location>
        <position position="132"/>
    </location>
    <ligand>
        <name>[4Fe-4S] cluster</name>
        <dbReference type="ChEBI" id="CHEBI:49883"/>
        <note>4Fe-4S-S-AdoMet</note>
    </ligand>
</feature>
<dbReference type="RefSeq" id="WP_085516381.1">
    <property type="nucleotide sequence ID" value="NZ_FXAW01000002.1"/>
</dbReference>
<keyword evidence="5 14" id="KW-0698">rRNA processing</keyword>
<dbReference type="InterPro" id="IPR027492">
    <property type="entry name" value="RNA_MTrfase_RlmN"/>
</dbReference>
<dbReference type="SFLD" id="SFLDS00029">
    <property type="entry name" value="Radical_SAM"/>
    <property type="match status" value="1"/>
</dbReference>
<protein>
    <recommendedName>
        <fullName evidence="14">Probable dual-specificity RNA methyltransferase RlmN</fullName>
        <ecNumber evidence="14">2.1.1.192</ecNumber>
    </recommendedName>
    <alternativeName>
        <fullName evidence="14">23S rRNA (adenine(2503)-C(2))-methyltransferase</fullName>
    </alternativeName>
    <alternativeName>
        <fullName evidence="14">23S rRNA m2A2503 methyltransferase</fullName>
    </alternativeName>
    <alternativeName>
        <fullName evidence="14">Ribosomal RNA large subunit methyltransferase N</fullName>
    </alternativeName>
    <alternativeName>
        <fullName evidence="14">tRNA (adenine(37)-C(2))-methyltransferase</fullName>
    </alternativeName>
    <alternativeName>
        <fullName evidence="14">tRNA m2A37 methyltransferase</fullName>
    </alternativeName>
</protein>
<dbReference type="Proteomes" id="UP000193804">
    <property type="component" value="Unassembled WGS sequence"/>
</dbReference>
<dbReference type="Pfam" id="PF21016">
    <property type="entry name" value="RlmN_N"/>
    <property type="match status" value="1"/>
</dbReference>
<dbReference type="GO" id="GO:0070475">
    <property type="term" value="P:rRNA base methylation"/>
    <property type="evidence" value="ECO:0007669"/>
    <property type="project" value="UniProtKB-UniRule"/>
</dbReference>
<dbReference type="Gene3D" id="1.10.150.530">
    <property type="match status" value="1"/>
</dbReference>
<feature type="binding site" evidence="14">
    <location>
        <begin position="179"/>
        <end position="180"/>
    </location>
    <ligand>
        <name>S-adenosyl-L-methionine</name>
        <dbReference type="ChEBI" id="CHEBI:59789"/>
    </ligand>
</feature>
<keyword evidence="12 14" id="KW-0411">Iron-sulfur</keyword>
<keyword evidence="7 14" id="KW-0808">Transferase</keyword>
<reference evidence="17" key="1">
    <citation type="submission" date="2017-04" db="EMBL/GenBank/DDBJ databases">
        <authorList>
            <person name="Varghese N."/>
            <person name="Submissions S."/>
        </authorList>
    </citation>
    <scope>NUCLEOTIDE SEQUENCE [LARGE SCALE GENOMIC DNA]</scope>
    <source>
        <strain evidence="17">DSM 4125</strain>
    </source>
</reference>
<feature type="binding site" evidence="14">
    <location>
        <begin position="234"/>
        <end position="236"/>
    </location>
    <ligand>
        <name>S-adenosyl-L-methionine</name>
        <dbReference type="ChEBI" id="CHEBI:59789"/>
    </ligand>
</feature>
<keyword evidence="10 14" id="KW-0479">Metal-binding</keyword>
<evidence type="ECO:0000256" key="11">
    <source>
        <dbReference type="ARBA" id="ARBA00023004"/>
    </source>
</evidence>
<comment type="similarity">
    <text evidence="2 14">Belongs to the radical SAM superfamily. RlmN family.</text>
</comment>
<dbReference type="GO" id="GO:0019843">
    <property type="term" value="F:rRNA binding"/>
    <property type="evidence" value="ECO:0007669"/>
    <property type="project" value="UniProtKB-UniRule"/>
</dbReference>
<dbReference type="SFLD" id="SFLDG01062">
    <property type="entry name" value="methyltransferase_(Class_A)"/>
    <property type="match status" value="1"/>
</dbReference>
<dbReference type="Gene3D" id="3.20.20.70">
    <property type="entry name" value="Aldolase class I"/>
    <property type="match status" value="1"/>
</dbReference>
<keyword evidence="9 14" id="KW-0819">tRNA processing</keyword>
<evidence type="ECO:0000313" key="16">
    <source>
        <dbReference type="EMBL" id="SMG24175.1"/>
    </source>
</evidence>
<comment type="catalytic activity">
    <reaction evidence="14">
        <text>adenosine(37) in tRNA + 2 reduced [2Fe-2S]-[ferredoxin] + 2 S-adenosyl-L-methionine = 2-methyladenosine(37) in tRNA + 5'-deoxyadenosine + L-methionine + 2 oxidized [2Fe-2S]-[ferredoxin] + S-adenosyl-L-homocysteine</text>
        <dbReference type="Rhea" id="RHEA:43332"/>
        <dbReference type="Rhea" id="RHEA-COMP:10000"/>
        <dbReference type="Rhea" id="RHEA-COMP:10001"/>
        <dbReference type="Rhea" id="RHEA-COMP:10162"/>
        <dbReference type="Rhea" id="RHEA-COMP:10485"/>
        <dbReference type="ChEBI" id="CHEBI:17319"/>
        <dbReference type="ChEBI" id="CHEBI:33737"/>
        <dbReference type="ChEBI" id="CHEBI:33738"/>
        <dbReference type="ChEBI" id="CHEBI:57844"/>
        <dbReference type="ChEBI" id="CHEBI:57856"/>
        <dbReference type="ChEBI" id="CHEBI:59789"/>
        <dbReference type="ChEBI" id="CHEBI:74411"/>
        <dbReference type="ChEBI" id="CHEBI:74497"/>
        <dbReference type="EC" id="2.1.1.192"/>
    </reaction>
</comment>
<evidence type="ECO:0000256" key="4">
    <source>
        <dbReference type="ARBA" id="ARBA00022490"/>
    </source>
</evidence>
<dbReference type="InterPro" id="IPR040072">
    <property type="entry name" value="Methyltransferase_A"/>
</dbReference>
<comment type="catalytic activity">
    <reaction evidence="14">
        <text>adenosine(2503) in 23S rRNA + 2 reduced [2Fe-2S]-[ferredoxin] + 2 S-adenosyl-L-methionine = 2-methyladenosine(2503) in 23S rRNA + 5'-deoxyadenosine + L-methionine + 2 oxidized [2Fe-2S]-[ferredoxin] + S-adenosyl-L-homocysteine</text>
        <dbReference type="Rhea" id="RHEA:42916"/>
        <dbReference type="Rhea" id="RHEA-COMP:10000"/>
        <dbReference type="Rhea" id="RHEA-COMP:10001"/>
        <dbReference type="Rhea" id="RHEA-COMP:10152"/>
        <dbReference type="Rhea" id="RHEA-COMP:10282"/>
        <dbReference type="ChEBI" id="CHEBI:17319"/>
        <dbReference type="ChEBI" id="CHEBI:33737"/>
        <dbReference type="ChEBI" id="CHEBI:33738"/>
        <dbReference type="ChEBI" id="CHEBI:57844"/>
        <dbReference type="ChEBI" id="CHEBI:57856"/>
        <dbReference type="ChEBI" id="CHEBI:59789"/>
        <dbReference type="ChEBI" id="CHEBI:74411"/>
        <dbReference type="ChEBI" id="CHEBI:74497"/>
        <dbReference type="EC" id="2.1.1.192"/>
    </reaction>
</comment>
<dbReference type="PROSITE" id="PS51918">
    <property type="entry name" value="RADICAL_SAM"/>
    <property type="match status" value="1"/>
</dbReference>
<keyword evidence="3 14" id="KW-0004">4Fe-4S</keyword>
<dbReference type="SUPFAM" id="SSF102114">
    <property type="entry name" value="Radical SAM enzymes"/>
    <property type="match status" value="1"/>
</dbReference>
<gene>
    <name evidence="14" type="primary">rlmN</name>
    <name evidence="16" type="ORF">SAMN05661096_01449</name>
</gene>
<evidence type="ECO:0000256" key="2">
    <source>
        <dbReference type="ARBA" id="ARBA00007544"/>
    </source>
</evidence>
<comment type="subcellular location">
    <subcellularLocation>
        <location evidence="1 14">Cytoplasm</location>
    </subcellularLocation>
</comment>
<comment type="miscellaneous">
    <text evidence="14">Reaction proceeds by a ping-pong mechanism involving intermediate methylation of a conserved cysteine residue.</text>
</comment>
<dbReference type="GO" id="GO:0000049">
    <property type="term" value="F:tRNA binding"/>
    <property type="evidence" value="ECO:0007669"/>
    <property type="project" value="UniProtKB-UniRule"/>
</dbReference>
<feature type="binding site" evidence="14">
    <location>
        <position position="211"/>
    </location>
    <ligand>
        <name>S-adenosyl-L-methionine</name>
        <dbReference type="ChEBI" id="CHEBI:59789"/>
    </ligand>
</feature>
<dbReference type="PIRSF" id="PIRSF006004">
    <property type="entry name" value="CHP00048"/>
    <property type="match status" value="1"/>
</dbReference>
<keyword evidence="11 14" id="KW-0408">Iron</keyword>
<proteinExistence type="inferred from homology"/>
<evidence type="ECO:0000256" key="13">
    <source>
        <dbReference type="ARBA" id="ARBA00023157"/>
    </source>
</evidence>
<comment type="cofactor">
    <cofactor evidence="14">
        <name>[4Fe-4S] cluster</name>
        <dbReference type="ChEBI" id="CHEBI:49883"/>
    </cofactor>
    <text evidence="14">Binds 1 [4Fe-4S] cluster. The cluster is coordinated with 3 cysteines and an exchangeable S-adenosyl-L-methionine.</text>
</comment>
<feature type="active site" description="S-methylcysteine intermediate" evidence="14">
    <location>
        <position position="353"/>
    </location>
</feature>
<feature type="active site" description="Proton acceptor" evidence="14">
    <location>
        <position position="108"/>
    </location>
</feature>
<accession>A0A1X7J8N9</accession>
<evidence type="ECO:0000256" key="1">
    <source>
        <dbReference type="ARBA" id="ARBA00004496"/>
    </source>
</evidence>
<keyword evidence="4 14" id="KW-0963">Cytoplasm</keyword>
<dbReference type="AlphaFoldDB" id="A0A1X7J8N9"/>
<evidence type="ECO:0000256" key="9">
    <source>
        <dbReference type="ARBA" id="ARBA00022694"/>
    </source>
</evidence>
<dbReference type="PANTHER" id="PTHR30544:SF5">
    <property type="entry name" value="RADICAL SAM CORE DOMAIN-CONTAINING PROTEIN"/>
    <property type="match status" value="1"/>
</dbReference>
<dbReference type="GO" id="GO:0046872">
    <property type="term" value="F:metal ion binding"/>
    <property type="evidence" value="ECO:0007669"/>
    <property type="project" value="UniProtKB-KW"/>
</dbReference>
<evidence type="ECO:0000313" key="17">
    <source>
        <dbReference type="Proteomes" id="UP000193804"/>
    </source>
</evidence>
<evidence type="ECO:0000256" key="10">
    <source>
        <dbReference type="ARBA" id="ARBA00022723"/>
    </source>
</evidence>
<dbReference type="GO" id="GO:0002935">
    <property type="term" value="F:tRNA (adenine(37)-C2)-methyltransferase activity"/>
    <property type="evidence" value="ECO:0007669"/>
    <property type="project" value="UniProtKB-UniRule"/>
</dbReference>
<dbReference type="FunFam" id="3.20.20.70:FF:000014">
    <property type="entry name" value="Probable dual-specificity RNA methyltransferase RlmN"/>
    <property type="match status" value="1"/>
</dbReference>
<dbReference type="OrthoDB" id="9793973at2"/>
<keyword evidence="17" id="KW-1185">Reference proteome</keyword>
<dbReference type="STRING" id="1028.SAMN05661096_01449"/>
<dbReference type="GO" id="GO:0030488">
    <property type="term" value="P:tRNA methylation"/>
    <property type="evidence" value="ECO:0007669"/>
    <property type="project" value="UniProtKB-UniRule"/>
</dbReference>
<dbReference type="HAMAP" id="MF_01849">
    <property type="entry name" value="RNA_methyltr_RlmN"/>
    <property type="match status" value="1"/>
</dbReference>
<evidence type="ECO:0000256" key="8">
    <source>
        <dbReference type="ARBA" id="ARBA00022691"/>
    </source>
</evidence>
<dbReference type="InterPro" id="IPR007197">
    <property type="entry name" value="rSAM"/>
</dbReference>
<evidence type="ECO:0000256" key="7">
    <source>
        <dbReference type="ARBA" id="ARBA00022679"/>
    </source>
</evidence>
<dbReference type="NCBIfam" id="TIGR00048">
    <property type="entry name" value="rRNA_mod_RlmN"/>
    <property type="match status" value="1"/>
</dbReference>
<dbReference type="Pfam" id="PF04055">
    <property type="entry name" value="Radical_SAM"/>
    <property type="match status" value="1"/>
</dbReference>
<evidence type="ECO:0000256" key="3">
    <source>
        <dbReference type="ARBA" id="ARBA00022485"/>
    </source>
</evidence>
<feature type="binding site" evidence="14">
    <location>
        <position position="128"/>
    </location>
    <ligand>
        <name>[4Fe-4S] cluster</name>
        <dbReference type="ChEBI" id="CHEBI:49883"/>
        <note>4Fe-4S-S-AdoMet</note>
    </ligand>
</feature>
<dbReference type="GO" id="GO:0070040">
    <property type="term" value="F:rRNA (adenine(2503)-C2-)-methyltransferase activity"/>
    <property type="evidence" value="ECO:0007669"/>
    <property type="project" value="UniProtKB-UniRule"/>
</dbReference>
<evidence type="ECO:0000256" key="12">
    <source>
        <dbReference type="ARBA" id="ARBA00023014"/>
    </source>
</evidence>
<sequence length="360" mass="41232">MQEKAVHIEKEVIEVNLSKKDIRKMSIDAIAKDLTESGEKAFRAKQIYEWLWVKSASAFEEMTNLSKNLREWLDENYCINRITIASKQLSSDRTIKVAFRLHDGNEVEGVLIPTENRMTACVSSQVGCSLSCKFCATGYLKRMRNLEAAEIYDQVVMIKELAETHYDMPLSNIVYMGMGEPLLNYKNMMESIEHITSEQGLFMSPKRITVSTAGISKMIKKLADDDAKFNLALSLHAANDEKRSTIMSINDSNNLPVLREALEYYYNKTKNRVTFEYCVFNNFNDSLEDAKELWQFTKYVPAKVNLIEYNPIEQADFTNTEEDKLDQFAAFLEDRGVIVNVRRSRGKDIDAACGQLANKH</sequence>
<feature type="binding site" evidence="14">
    <location>
        <position position="135"/>
    </location>
    <ligand>
        <name>[4Fe-4S] cluster</name>
        <dbReference type="ChEBI" id="CHEBI:49883"/>
        <note>4Fe-4S-S-AdoMet</note>
    </ligand>
</feature>
<keyword evidence="8 14" id="KW-0949">S-adenosyl-L-methionine</keyword>
<evidence type="ECO:0000256" key="5">
    <source>
        <dbReference type="ARBA" id="ARBA00022552"/>
    </source>
</evidence>
<evidence type="ECO:0000256" key="6">
    <source>
        <dbReference type="ARBA" id="ARBA00022603"/>
    </source>
</evidence>
<keyword evidence="6 14" id="KW-0489">Methyltransferase</keyword>
<comment type="function">
    <text evidence="14">Specifically methylates position 2 of adenine 2503 in 23S rRNA and position 2 of adenine 37 in tRNAs.</text>
</comment>
<dbReference type="InterPro" id="IPR013785">
    <property type="entry name" value="Aldolase_TIM"/>
</dbReference>
<comment type="caution">
    <text evidence="14">Lacks conserved residue(s) required for the propagation of feature annotation.</text>
</comment>
<evidence type="ECO:0000256" key="14">
    <source>
        <dbReference type="HAMAP-Rule" id="MF_01849"/>
    </source>
</evidence>
<dbReference type="EC" id="2.1.1.192" evidence="14"/>
<dbReference type="InterPro" id="IPR058240">
    <property type="entry name" value="rSAM_sf"/>
</dbReference>
<dbReference type="EMBL" id="FXAW01000002">
    <property type="protein sequence ID" value="SMG24175.1"/>
    <property type="molecule type" value="Genomic_DNA"/>
</dbReference>
<keyword evidence="13 14" id="KW-1015">Disulfide bond</keyword>
<dbReference type="InterPro" id="IPR048641">
    <property type="entry name" value="RlmN_N"/>
</dbReference>
<evidence type="ECO:0000259" key="15">
    <source>
        <dbReference type="PROSITE" id="PS51918"/>
    </source>
</evidence>
<feature type="binding site" evidence="14">
    <location>
        <position position="310"/>
    </location>
    <ligand>
        <name>S-adenosyl-L-methionine</name>
        <dbReference type="ChEBI" id="CHEBI:59789"/>
    </ligand>
</feature>
<dbReference type="GO" id="GO:0051539">
    <property type="term" value="F:4 iron, 4 sulfur cluster binding"/>
    <property type="evidence" value="ECO:0007669"/>
    <property type="project" value="UniProtKB-UniRule"/>
</dbReference>
<dbReference type="SFLD" id="SFLDF00275">
    <property type="entry name" value="adenosine_C2_methyltransferase"/>
    <property type="match status" value="1"/>
</dbReference>